<reference evidence="3 4" key="1">
    <citation type="journal article" date="2010" name="PLoS Genet.">
        <title>De novo assembly of a 40 Mb eukaryotic genome from short sequence reads: Sordaria macrospora, a model organism for fungal morphogenesis.</title>
        <authorList>
            <person name="Nowrousian M."/>
            <person name="Stajich J."/>
            <person name="Chu M."/>
            <person name="Engh I."/>
            <person name="Espagne E."/>
            <person name="Halliday K."/>
            <person name="Kamerewerd J."/>
            <person name="Kempken F."/>
            <person name="Knab B."/>
            <person name="Kuo H.C."/>
            <person name="Osiewacz H.D."/>
            <person name="Poeggeler S."/>
            <person name="Read N."/>
            <person name="Seiler S."/>
            <person name="Smith K."/>
            <person name="Zickler D."/>
            <person name="Kueck U."/>
            <person name="Freitag M."/>
        </authorList>
    </citation>
    <scope>NUCLEOTIDE SEQUENCE [LARGE SCALE GENOMIC DNA]</scope>
    <source>
        <strain evidence="4">ATCC MYA-333 / DSM 997 / K(L3346) / K-hell</strain>
        <tissue evidence="3">Mycelium</tissue>
    </source>
</reference>
<evidence type="ECO:0000256" key="2">
    <source>
        <dbReference type="SAM" id="MobiDB-lite"/>
    </source>
</evidence>
<dbReference type="eggNOG" id="ENOG502RJAD">
    <property type="taxonomic scope" value="Eukaryota"/>
</dbReference>
<organism evidence="3 4">
    <name type="scientific">Sordaria macrospora (strain ATCC MYA-333 / DSM 997 / K(L3346) / K-hell)</name>
    <dbReference type="NCBI Taxonomy" id="771870"/>
    <lineage>
        <taxon>Eukaryota</taxon>
        <taxon>Fungi</taxon>
        <taxon>Dikarya</taxon>
        <taxon>Ascomycota</taxon>
        <taxon>Pezizomycotina</taxon>
        <taxon>Sordariomycetes</taxon>
        <taxon>Sordariomycetidae</taxon>
        <taxon>Sordariales</taxon>
        <taxon>Sordariaceae</taxon>
        <taxon>Sordaria</taxon>
    </lineage>
</organism>
<feature type="compositionally biased region" description="Basic and acidic residues" evidence="2">
    <location>
        <begin position="752"/>
        <end position="764"/>
    </location>
</feature>
<dbReference type="RefSeq" id="XP_003350340.1">
    <property type="nucleotide sequence ID" value="XM_003350292.1"/>
</dbReference>
<dbReference type="AlphaFoldDB" id="F7W0U3"/>
<keyword evidence="4" id="KW-1185">Reference proteome</keyword>
<feature type="region of interest" description="Disordered" evidence="2">
    <location>
        <begin position="701"/>
        <end position="794"/>
    </location>
</feature>
<evidence type="ECO:0000313" key="3">
    <source>
        <dbReference type="EMBL" id="CCC11395.1"/>
    </source>
</evidence>
<keyword evidence="1" id="KW-0175">Coiled coil</keyword>
<dbReference type="Proteomes" id="UP000001881">
    <property type="component" value="Unassembled WGS sequence"/>
</dbReference>
<feature type="region of interest" description="Disordered" evidence="2">
    <location>
        <begin position="308"/>
        <end position="332"/>
    </location>
</feature>
<feature type="region of interest" description="Disordered" evidence="2">
    <location>
        <begin position="1041"/>
        <end position="1062"/>
    </location>
</feature>
<accession>F7W0U3</accession>
<dbReference type="STRING" id="771870.F7W0U3"/>
<dbReference type="KEGG" id="smp:10807894"/>
<protein>
    <submittedName>
        <fullName evidence="3">WGS project CABT00000000 data, contig 2.18</fullName>
    </submittedName>
</protein>
<sequence>MIASGLCRVAATTRAGRPTSWRMFKSAVLVHNPLQIGHHLVHRIRIHPHHHQFLRPTTASSAAQLAVAEQPDRLALEAPLPCSPAQIPQDNKDIDQVVSPSRATKKPVTLLLRMDRSEWRILRNITSMALACLTRTNRTQKASQRTAQVLSRIYDKLSGFYGGMEEYPSKYRALAACRTTAEIAGSAAVEAREALWEADMSYVKAQAELDFANSQADAQDQALKAKRAKHCEAARKACLEEYTKANETVLQPSGIVPSTPHPRLRKANDITREDYEWMLPAIDQILEYREWSLEKARQQAHAASVAASKMWKRSREPRTETPAMPIEQSGDERIEQPAEAEDEAAQLNHVENIRTEQRENVVLEQVKDLEQSKVPRHPKFKLDWPITNPKSTQLREALAAHYPIMLFPHKVNTTIVETVRMLLEESCYRFSLAHIPHHLAEKNWESPEVVELSTWKRTFTNTLLKDPRTVSAFKTTSVPAMLCDSYVLEHLDTLGLVRNLAAHPRPLSPGALLRLFRRVRELAGLLSDRRLQQLMHQLSSTIIRVLGDLRVRRIKNLEEGCTHELYRQIVADKAAVERIRNSQAPASQEHQAACVMFEKEIQRLADALPVSIQADEEAMFKAGLKPLIEMVDEMAAQVKKRNAQMQQKLKAKRKLSADKMLDEVQLLLDKHARRMRGGSFPFSKLSERERELLLEGSPLPLAEQEGPQEKPESHEHQEDTQPHEQQGKTTELKDLSPARRAKIRNALAQGLQKEERKREREQAKADANAEITSTPTEEELARSGSGPSLPEEEEMFNEEALNNSESDDMDLDRYHTTTGGFFEMLERNEHLPLEDFKARAMKEMAAAAAAEQDREKKAQVEVGGSRSWTTRDFDTKFTEFCLPKEQLMGRGGVTGQLAGIAPKKQVMALVLEYQRRKRLFRREIRGLMKEKWEVRRALGGLSLEMAQKEKEPRRLEAEAEAETETETGSSGSNVTKMDDGLIMDDEIKKLDILEERIKTLVTARGALRDSYAETKGKILDSARAQAATAVEKNAFIKKRIENREKRKRKEITDGGDDRSNNR</sequence>
<gene>
    <name evidence="3" type="ORF">SMAC_02053</name>
</gene>
<dbReference type="OMA" id="IGHTEEA"/>
<dbReference type="EMBL" id="CABT02000018">
    <property type="protein sequence ID" value="CCC11395.1"/>
    <property type="molecule type" value="Genomic_DNA"/>
</dbReference>
<evidence type="ECO:0000313" key="4">
    <source>
        <dbReference type="Proteomes" id="UP000001881"/>
    </source>
</evidence>
<dbReference type="InParanoid" id="F7W0U3"/>
<dbReference type="OrthoDB" id="5324651at2759"/>
<proteinExistence type="predicted"/>
<feature type="compositionally biased region" description="Basic and acidic residues" evidence="2">
    <location>
        <begin position="946"/>
        <end position="957"/>
    </location>
</feature>
<feature type="region of interest" description="Disordered" evidence="2">
    <location>
        <begin position="945"/>
        <end position="978"/>
    </location>
</feature>
<evidence type="ECO:0000256" key="1">
    <source>
        <dbReference type="SAM" id="Coils"/>
    </source>
</evidence>
<dbReference type="GeneID" id="10807894"/>
<feature type="compositionally biased region" description="Basic and acidic residues" evidence="2">
    <location>
        <begin position="707"/>
        <end position="737"/>
    </location>
</feature>
<name>F7W0U3_SORMK</name>
<comment type="caution">
    <text evidence="3">The sequence shown here is derived from an EMBL/GenBank/DDBJ whole genome shotgun (WGS) entry which is preliminary data.</text>
</comment>
<dbReference type="HOGENOM" id="CLU_289049_0_0_1"/>
<dbReference type="VEuPathDB" id="FungiDB:SMAC_02053"/>
<feature type="coiled-coil region" evidence="1">
    <location>
        <begin position="628"/>
        <end position="655"/>
    </location>
</feature>